<dbReference type="GO" id="GO:0009231">
    <property type="term" value="P:riboflavin biosynthetic process"/>
    <property type="evidence" value="ECO:0007669"/>
    <property type="project" value="InterPro"/>
</dbReference>
<dbReference type="RefSeq" id="WP_109945929.1">
    <property type="nucleotide sequence ID" value="NZ_QGGF01000361.1"/>
</dbReference>
<dbReference type="Pfam" id="PF01872">
    <property type="entry name" value="RibD_C"/>
    <property type="match status" value="1"/>
</dbReference>
<dbReference type="GO" id="GO:0008703">
    <property type="term" value="F:5-amino-6-(5-phosphoribosylamino)uracil reductase activity"/>
    <property type="evidence" value="ECO:0007669"/>
    <property type="project" value="InterPro"/>
</dbReference>
<protein>
    <submittedName>
        <fullName evidence="2">Deaminase</fullName>
    </submittedName>
</protein>
<dbReference type="Proteomes" id="UP000245683">
    <property type="component" value="Unassembled WGS sequence"/>
</dbReference>
<sequence>MTQVVVNMTVSLDGFTAGRNVGVTSPLGEGAERLHDWITHTEGSDSPNADGQAVQEMFATTGAFVMGRRTFDVGIDLWGDDGAFGVPCFVVTHRARGRLTKGPTTFTFVTDGVDQAVRQARTVADGKNVCVMGGANIAQQCLRAGLVDQLRIQLAPILIGAGSRLFDHPDLTRLDLERTGVVNGPIATHLAFRLVRPQDR</sequence>
<proteinExistence type="predicted"/>
<dbReference type="Gene3D" id="3.40.430.10">
    <property type="entry name" value="Dihydrofolate Reductase, subunit A"/>
    <property type="match status" value="1"/>
</dbReference>
<keyword evidence="3" id="KW-1185">Reference proteome</keyword>
<dbReference type="OrthoDB" id="2313602at2"/>
<accession>A0A317K545</accession>
<feature type="domain" description="Bacterial bifunctional deaminase-reductase C-terminal" evidence="1">
    <location>
        <begin position="4"/>
        <end position="179"/>
    </location>
</feature>
<dbReference type="PANTHER" id="PTHR38011">
    <property type="entry name" value="DIHYDROFOLATE REDUCTASE FAMILY PROTEIN (AFU_ORTHOLOGUE AFUA_8G06820)"/>
    <property type="match status" value="1"/>
</dbReference>
<dbReference type="InterPro" id="IPR024072">
    <property type="entry name" value="DHFR-like_dom_sf"/>
</dbReference>
<name>A0A317K545_9ACTN</name>
<dbReference type="InterPro" id="IPR050765">
    <property type="entry name" value="Riboflavin_Biosynth_HTPR"/>
</dbReference>
<evidence type="ECO:0000313" key="2">
    <source>
        <dbReference type="EMBL" id="PWU46273.1"/>
    </source>
</evidence>
<dbReference type="SUPFAM" id="SSF53597">
    <property type="entry name" value="Dihydrofolate reductase-like"/>
    <property type="match status" value="1"/>
</dbReference>
<reference evidence="3" key="1">
    <citation type="submission" date="2018-05" db="EMBL/GenBank/DDBJ databases">
        <title>Micromonospora globispora sp. nov. and Micromonospora rugosa sp. nov., isolated from marine sediment.</title>
        <authorList>
            <person name="Carro L."/>
            <person name="Aysel V."/>
            <person name="Cetin D."/>
            <person name="Igual J.M."/>
            <person name="Klenk H.-P."/>
            <person name="Trujillo M.E."/>
            <person name="Sahin N."/>
        </authorList>
    </citation>
    <scope>NUCLEOTIDE SEQUENCE [LARGE SCALE GENOMIC DNA]</scope>
    <source>
        <strain evidence="3">S2904</strain>
    </source>
</reference>
<gene>
    <name evidence="2" type="ORF">DLJ46_18685</name>
</gene>
<organism evidence="2 3">
    <name type="scientific">Micromonospora globispora</name>
    <dbReference type="NCBI Taxonomy" id="1450148"/>
    <lineage>
        <taxon>Bacteria</taxon>
        <taxon>Bacillati</taxon>
        <taxon>Actinomycetota</taxon>
        <taxon>Actinomycetes</taxon>
        <taxon>Micromonosporales</taxon>
        <taxon>Micromonosporaceae</taxon>
        <taxon>Micromonospora</taxon>
    </lineage>
</organism>
<evidence type="ECO:0000259" key="1">
    <source>
        <dbReference type="Pfam" id="PF01872"/>
    </source>
</evidence>
<comment type="caution">
    <text evidence="2">The sequence shown here is derived from an EMBL/GenBank/DDBJ whole genome shotgun (WGS) entry which is preliminary data.</text>
</comment>
<dbReference type="InterPro" id="IPR002734">
    <property type="entry name" value="RibDG_C"/>
</dbReference>
<dbReference type="AlphaFoldDB" id="A0A317K545"/>
<evidence type="ECO:0000313" key="3">
    <source>
        <dbReference type="Proteomes" id="UP000245683"/>
    </source>
</evidence>
<dbReference type="EMBL" id="QGSV01000223">
    <property type="protein sequence ID" value="PWU46273.1"/>
    <property type="molecule type" value="Genomic_DNA"/>
</dbReference>
<dbReference type="PANTHER" id="PTHR38011:SF12">
    <property type="entry name" value="BIFUNCTIONAL DEAMINASE-REDUCTASE DOMAIN PROTEIN"/>
    <property type="match status" value="1"/>
</dbReference>